<name>A0ABR2SJ00_9ROSI</name>
<comment type="caution">
    <text evidence="2">The sequence shown here is derived from an EMBL/GenBank/DDBJ whole genome shotgun (WGS) entry which is preliminary data.</text>
</comment>
<feature type="transmembrane region" description="Helical" evidence="1">
    <location>
        <begin position="53"/>
        <end position="70"/>
    </location>
</feature>
<gene>
    <name evidence="2" type="ORF">V6N11_065021</name>
</gene>
<keyword evidence="1" id="KW-0472">Membrane</keyword>
<protein>
    <submittedName>
        <fullName evidence="2">Uncharacterized protein</fullName>
    </submittedName>
</protein>
<dbReference type="PANTHER" id="PTHR46336">
    <property type="entry name" value="OS02G0260700 PROTEIN"/>
    <property type="match status" value="1"/>
</dbReference>
<dbReference type="PANTHER" id="PTHR46336:SF3">
    <property type="entry name" value="BTB_POZ DOMAIN-CONTAINING PROTEIN POB1"/>
    <property type="match status" value="1"/>
</dbReference>
<dbReference type="Gene3D" id="3.40.50.970">
    <property type="match status" value="1"/>
</dbReference>
<proteinExistence type="predicted"/>
<organism evidence="2 3">
    <name type="scientific">Hibiscus sabdariffa</name>
    <name type="common">roselle</name>
    <dbReference type="NCBI Taxonomy" id="183260"/>
    <lineage>
        <taxon>Eukaryota</taxon>
        <taxon>Viridiplantae</taxon>
        <taxon>Streptophyta</taxon>
        <taxon>Embryophyta</taxon>
        <taxon>Tracheophyta</taxon>
        <taxon>Spermatophyta</taxon>
        <taxon>Magnoliopsida</taxon>
        <taxon>eudicotyledons</taxon>
        <taxon>Gunneridae</taxon>
        <taxon>Pentapetalae</taxon>
        <taxon>rosids</taxon>
        <taxon>malvids</taxon>
        <taxon>Malvales</taxon>
        <taxon>Malvaceae</taxon>
        <taxon>Malvoideae</taxon>
        <taxon>Hibiscus</taxon>
    </lineage>
</organism>
<evidence type="ECO:0000313" key="2">
    <source>
        <dbReference type="EMBL" id="KAK9025124.1"/>
    </source>
</evidence>
<evidence type="ECO:0000313" key="3">
    <source>
        <dbReference type="Proteomes" id="UP001396334"/>
    </source>
</evidence>
<keyword evidence="3" id="KW-1185">Reference proteome</keyword>
<keyword evidence="1" id="KW-1133">Transmembrane helix</keyword>
<sequence>MTKLQEEVMASTLAEVEAIVVSDDMQIASECIVYNLSLKWTRVQYLKLEGQRGVLGLWFACLICFNYMTCMKLKKMLISNDFELEFSSKFVLGVDSNQLEAVYLVIVGKTKAHQYYSSDMDMTENMVVLIHGIGNFVGHGGSFIVTTTVTKIGQQWMGEKFQGIEYPRAST</sequence>
<accession>A0ABR2SJ00</accession>
<dbReference type="Proteomes" id="UP001396334">
    <property type="component" value="Unassembled WGS sequence"/>
</dbReference>
<keyword evidence="1" id="KW-0812">Transmembrane</keyword>
<dbReference type="InterPro" id="IPR045890">
    <property type="entry name" value="POB1-like"/>
</dbReference>
<evidence type="ECO:0000256" key="1">
    <source>
        <dbReference type="SAM" id="Phobius"/>
    </source>
</evidence>
<reference evidence="2 3" key="1">
    <citation type="journal article" date="2024" name="G3 (Bethesda)">
        <title>Genome assembly of Hibiscus sabdariffa L. provides insights into metabolisms of medicinal natural products.</title>
        <authorList>
            <person name="Kim T."/>
        </authorList>
    </citation>
    <scope>NUCLEOTIDE SEQUENCE [LARGE SCALE GENOMIC DNA]</scope>
    <source>
        <strain evidence="2">TK-2024</strain>
        <tissue evidence="2">Old leaves</tissue>
    </source>
</reference>
<dbReference type="EMBL" id="JBBPBN010000014">
    <property type="protein sequence ID" value="KAK9025124.1"/>
    <property type="molecule type" value="Genomic_DNA"/>
</dbReference>